<dbReference type="CDD" id="cd00311">
    <property type="entry name" value="TIM"/>
    <property type="match status" value="1"/>
</dbReference>
<dbReference type="HOGENOM" id="CLU_024251_2_3_7"/>
<evidence type="ECO:0000256" key="2">
    <source>
        <dbReference type="ARBA" id="ARBA00023235"/>
    </source>
</evidence>
<dbReference type="GO" id="GO:0005829">
    <property type="term" value="C:cytosol"/>
    <property type="evidence" value="ECO:0007669"/>
    <property type="project" value="TreeGrafter"/>
</dbReference>
<dbReference type="InterPro" id="IPR000652">
    <property type="entry name" value="Triosephosphate_isomerase"/>
</dbReference>
<dbReference type="InterPro" id="IPR013785">
    <property type="entry name" value="Aldolase_TIM"/>
</dbReference>
<evidence type="ECO:0000313" key="5">
    <source>
        <dbReference type="Proteomes" id="UP000000602"/>
    </source>
</evidence>
<comment type="pathway">
    <text evidence="3">Carbohydrate degradation; glycolysis; D-glyceraldehyde 3-phosphate from glycerone phosphate: step 1/1.</text>
</comment>
<keyword evidence="3" id="KW-0312">Gluconeogenesis</keyword>
<keyword evidence="3" id="KW-0324">Glycolysis</keyword>
<proteinExistence type="inferred from homology"/>
<dbReference type="GO" id="GO:0019563">
    <property type="term" value="P:glycerol catabolic process"/>
    <property type="evidence" value="ECO:0007669"/>
    <property type="project" value="TreeGrafter"/>
</dbReference>
<keyword evidence="5" id="KW-1185">Reference proteome</keyword>
<dbReference type="KEGG" id="dps:DP0790"/>
<gene>
    <name evidence="4" type="ordered locus">DP0790</name>
</gene>
<reference evidence="5" key="1">
    <citation type="journal article" date="2004" name="Environ. Microbiol.">
        <title>The genome of Desulfotalea psychrophila, a sulfate-reducing bacterium from permanently cold Arctic sediments.</title>
        <authorList>
            <person name="Rabus R."/>
            <person name="Ruepp A."/>
            <person name="Frickey T."/>
            <person name="Rattei T."/>
            <person name="Fartmann B."/>
            <person name="Stark M."/>
            <person name="Bauer M."/>
            <person name="Zibat A."/>
            <person name="Lombardot T."/>
            <person name="Becker I."/>
            <person name="Amann J."/>
            <person name="Gellner K."/>
            <person name="Teeling H."/>
            <person name="Leuschner W.D."/>
            <person name="Gloeckner F.-O."/>
            <person name="Lupas A.N."/>
            <person name="Amann R."/>
            <person name="Klenk H.-P."/>
        </authorList>
    </citation>
    <scope>NUCLEOTIDE SEQUENCE [LARGE SCALE GENOMIC DNA]</scope>
    <source>
        <strain evidence="5">DSM 12343 / LSv54</strain>
    </source>
</reference>
<comment type="subcellular location">
    <subcellularLocation>
        <location evidence="3">Cytoplasm</location>
    </subcellularLocation>
</comment>
<dbReference type="Gene3D" id="3.20.20.70">
    <property type="entry name" value="Aldolase class I"/>
    <property type="match status" value="1"/>
</dbReference>
<dbReference type="GO" id="GO:0046166">
    <property type="term" value="P:glyceraldehyde-3-phosphate biosynthetic process"/>
    <property type="evidence" value="ECO:0007669"/>
    <property type="project" value="TreeGrafter"/>
</dbReference>
<keyword evidence="2 3" id="KW-0413">Isomerase</keyword>
<dbReference type="PROSITE" id="PS51440">
    <property type="entry name" value="TIM_2"/>
    <property type="match status" value="1"/>
</dbReference>
<dbReference type="STRING" id="177439.DP0790"/>
<dbReference type="PANTHER" id="PTHR21139:SF42">
    <property type="entry name" value="TRIOSEPHOSPHATE ISOMERASE"/>
    <property type="match status" value="1"/>
</dbReference>
<sequence>MKRYIIANWKCQKREVEALQWLDGFLRAYRPVQGREVILAPSFLCLSSFAKRIADSGLPGLSLAAQDVSPYPRGSYTGALSADLIGDYARVAIVGHSERRKYFHETNHEVTNKVAELADADMTPLVCLDDSNMDGQLAALQDSECAEMILAYCPAYALNSNVAEPLDSVARAVAQIRKYQAKYPIVYGGAVRLENAAGYWNLDGLSGIFIGGASLELESFMAILDQCHSPS</sequence>
<evidence type="ECO:0000256" key="3">
    <source>
        <dbReference type="RuleBase" id="RU363013"/>
    </source>
</evidence>
<comment type="similarity">
    <text evidence="1 3">Belongs to the triosephosphate isomerase family.</text>
</comment>
<dbReference type="Proteomes" id="UP000000602">
    <property type="component" value="Chromosome"/>
</dbReference>
<accession>Q6AQ54</accession>
<name>Q6AQ54_DESPS</name>
<dbReference type="eggNOG" id="COG0149">
    <property type="taxonomic scope" value="Bacteria"/>
</dbReference>
<comment type="subunit">
    <text evidence="3">Homodimer.</text>
</comment>
<dbReference type="InterPro" id="IPR035990">
    <property type="entry name" value="TIM_sf"/>
</dbReference>
<dbReference type="GO" id="GO:0006094">
    <property type="term" value="P:gluconeogenesis"/>
    <property type="evidence" value="ECO:0007669"/>
    <property type="project" value="UniProtKB-UniPathway"/>
</dbReference>
<dbReference type="EC" id="5.3.1.1" evidence="3"/>
<dbReference type="Pfam" id="PF00121">
    <property type="entry name" value="TIM"/>
    <property type="match status" value="1"/>
</dbReference>
<evidence type="ECO:0000313" key="4">
    <source>
        <dbReference type="EMBL" id="CAG35519.1"/>
    </source>
</evidence>
<dbReference type="UniPathway" id="UPA00109">
    <property type="reaction ID" value="UER00189"/>
</dbReference>
<dbReference type="RefSeq" id="WP_011188035.1">
    <property type="nucleotide sequence ID" value="NC_006138.1"/>
</dbReference>
<dbReference type="PANTHER" id="PTHR21139">
    <property type="entry name" value="TRIOSEPHOSPHATE ISOMERASE"/>
    <property type="match status" value="1"/>
</dbReference>
<dbReference type="OrthoDB" id="9809429at2"/>
<keyword evidence="3" id="KW-0963">Cytoplasm</keyword>
<evidence type="ECO:0000256" key="1">
    <source>
        <dbReference type="ARBA" id="ARBA00007422"/>
    </source>
</evidence>
<organism evidence="4 5">
    <name type="scientific">Desulfotalea psychrophila (strain LSv54 / DSM 12343)</name>
    <dbReference type="NCBI Taxonomy" id="177439"/>
    <lineage>
        <taxon>Bacteria</taxon>
        <taxon>Pseudomonadati</taxon>
        <taxon>Thermodesulfobacteriota</taxon>
        <taxon>Desulfobulbia</taxon>
        <taxon>Desulfobulbales</taxon>
        <taxon>Desulfocapsaceae</taxon>
        <taxon>Desulfotalea</taxon>
    </lineage>
</organism>
<dbReference type="GO" id="GO:0004807">
    <property type="term" value="F:triose-phosphate isomerase activity"/>
    <property type="evidence" value="ECO:0007669"/>
    <property type="project" value="UniProtKB-EC"/>
</dbReference>
<dbReference type="UniPathway" id="UPA00138"/>
<protein>
    <recommendedName>
        <fullName evidence="3">Triosephosphate isomerase</fullName>
        <ecNumber evidence="3">5.3.1.1</ecNumber>
    </recommendedName>
</protein>
<dbReference type="EMBL" id="CR522870">
    <property type="protein sequence ID" value="CAG35519.1"/>
    <property type="molecule type" value="Genomic_DNA"/>
</dbReference>
<dbReference type="AlphaFoldDB" id="Q6AQ54"/>
<dbReference type="GO" id="GO:0006096">
    <property type="term" value="P:glycolytic process"/>
    <property type="evidence" value="ECO:0007669"/>
    <property type="project" value="UniProtKB-UniPathway"/>
</dbReference>
<comment type="pathway">
    <text evidence="3">Carbohydrate biosynthesis; gluconeogenesis.</text>
</comment>
<comment type="catalytic activity">
    <reaction evidence="3">
        <text>D-glyceraldehyde 3-phosphate = dihydroxyacetone phosphate</text>
        <dbReference type="Rhea" id="RHEA:18585"/>
        <dbReference type="ChEBI" id="CHEBI:57642"/>
        <dbReference type="ChEBI" id="CHEBI:59776"/>
        <dbReference type="EC" id="5.3.1.1"/>
    </reaction>
</comment>
<dbReference type="SUPFAM" id="SSF51351">
    <property type="entry name" value="Triosephosphate isomerase (TIM)"/>
    <property type="match status" value="1"/>
</dbReference>